<dbReference type="GO" id="GO:0003677">
    <property type="term" value="F:DNA binding"/>
    <property type="evidence" value="ECO:0007669"/>
    <property type="project" value="UniProtKB-KW"/>
</dbReference>
<dbReference type="Gene3D" id="2.130.10.10">
    <property type="entry name" value="YVTN repeat-like/Quinoprotein amine dehydrogenase"/>
    <property type="match status" value="1"/>
</dbReference>
<keyword evidence="3" id="KW-1185">Reference proteome</keyword>
<gene>
    <name evidence="2" type="ORF">J2Y69_002066</name>
</gene>
<dbReference type="NCBIfam" id="NF038015">
    <property type="entry name" value="AztD"/>
    <property type="match status" value="1"/>
</dbReference>
<comment type="caution">
    <text evidence="2">The sequence shown here is derived from an EMBL/GenBank/DDBJ whole genome shotgun (WGS) entry which is preliminary data.</text>
</comment>
<feature type="chain" id="PRO_5046864760" evidence="1">
    <location>
        <begin position="26"/>
        <end position="398"/>
    </location>
</feature>
<dbReference type="InterPro" id="IPR047697">
    <property type="entry name" value="AztD-like"/>
</dbReference>
<dbReference type="RefSeq" id="WP_310020284.1">
    <property type="nucleotide sequence ID" value="NZ_JAVDUM010000008.1"/>
</dbReference>
<accession>A0ABU1SCY1</accession>
<protein>
    <submittedName>
        <fullName evidence="2">DNA-binding beta-propeller fold protein YncE</fullName>
    </submittedName>
</protein>
<reference evidence="2 3" key="1">
    <citation type="submission" date="2023-07" db="EMBL/GenBank/DDBJ databases">
        <title>Sorghum-associated microbial communities from plants grown in Nebraska, USA.</title>
        <authorList>
            <person name="Schachtman D."/>
        </authorList>
    </citation>
    <scope>NUCLEOTIDE SEQUENCE [LARGE SCALE GENOMIC DNA]</scope>
    <source>
        <strain evidence="2 3">2980</strain>
    </source>
</reference>
<dbReference type="InterPro" id="IPR015943">
    <property type="entry name" value="WD40/YVTN_repeat-like_dom_sf"/>
</dbReference>
<name>A0ABU1SCY1_9MICO</name>
<evidence type="ECO:0000313" key="2">
    <source>
        <dbReference type="EMBL" id="MDR6867463.1"/>
    </source>
</evidence>
<organism evidence="2 3">
    <name type="scientific">Microbacterium resistens</name>
    <dbReference type="NCBI Taxonomy" id="156977"/>
    <lineage>
        <taxon>Bacteria</taxon>
        <taxon>Bacillati</taxon>
        <taxon>Actinomycetota</taxon>
        <taxon>Actinomycetes</taxon>
        <taxon>Micrococcales</taxon>
        <taxon>Microbacteriaceae</taxon>
        <taxon>Microbacterium</taxon>
    </lineage>
</organism>
<dbReference type="Proteomes" id="UP001259347">
    <property type="component" value="Unassembled WGS sequence"/>
</dbReference>
<proteinExistence type="predicted"/>
<evidence type="ECO:0000256" key="1">
    <source>
        <dbReference type="SAM" id="SignalP"/>
    </source>
</evidence>
<sequence length="398" mass="40843">MKRQTRHLAAAAALAGTALLTTACAGGAGGAAPPPSAEGAVDSTGRLAVAYANGVAVLDGGTLTPVDEFATEEFVRVNDFGDGRTIAVTTSKGFQLLDTAAPALTDLTVGAKTPGHVVVHHGKTVLFDDGTGRTTILDTGVFGAGYETLPEGDVYTSPKAHHGVSIVLEDDTLLTTVGDDSGRTGAVALHAHDGHWDVAATGDQCPGIHGEGTAKGEAVVFGCEDGALLYRDGGFTKLTAPDAYGRMGNAFVSETSPLVVGDYKRDPDAEGYLLNAVTLIDTAAGTLDVVDLPKEVQYTFRGVARGPKDLAYILATDGSIHVLDPSGGQITDSFPVVGAWQGPARWQDPHPAIKVDGDTAYVTEPATNSIHAVDLTTGDVTATVELPYTPNEIAIALG</sequence>
<keyword evidence="1" id="KW-0732">Signal</keyword>
<keyword evidence="2" id="KW-0238">DNA-binding</keyword>
<dbReference type="InterPro" id="IPR011044">
    <property type="entry name" value="Quino_amine_DH_bsu"/>
</dbReference>
<feature type="signal peptide" evidence="1">
    <location>
        <begin position="1"/>
        <end position="25"/>
    </location>
</feature>
<dbReference type="EMBL" id="JAVDUM010000008">
    <property type="protein sequence ID" value="MDR6867463.1"/>
    <property type="molecule type" value="Genomic_DNA"/>
</dbReference>
<dbReference type="SUPFAM" id="SSF50969">
    <property type="entry name" value="YVTN repeat-like/Quinoprotein amine dehydrogenase"/>
    <property type="match status" value="1"/>
</dbReference>
<dbReference type="PROSITE" id="PS51257">
    <property type="entry name" value="PROKAR_LIPOPROTEIN"/>
    <property type="match status" value="1"/>
</dbReference>
<evidence type="ECO:0000313" key="3">
    <source>
        <dbReference type="Proteomes" id="UP001259347"/>
    </source>
</evidence>